<dbReference type="Proteomes" id="UP001157069">
    <property type="component" value="Unassembled WGS sequence"/>
</dbReference>
<reference evidence="2" key="1">
    <citation type="journal article" date="2019" name="Int. J. Syst. Evol. Microbiol.">
        <title>The Global Catalogue of Microorganisms (GCM) 10K type strain sequencing project: providing services to taxonomists for standard genome sequencing and annotation.</title>
        <authorList>
            <consortium name="The Broad Institute Genomics Platform"/>
            <consortium name="The Broad Institute Genome Sequencing Center for Infectious Disease"/>
            <person name="Wu L."/>
            <person name="Ma J."/>
        </authorList>
    </citation>
    <scope>NUCLEOTIDE SEQUENCE [LARGE SCALE GENOMIC DNA]</scope>
    <source>
        <strain evidence="2">NBRC 108755</strain>
    </source>
</reference>
<keyword evidence="2" id="KW-1185">Reference proteome</keyword>
<proteinExistence type="predicted"/>
<comment type="caution">
    <text evidence="1">The sequence shown here is derived from an EMBL/GenBank/DDBJ whole genome shotgun (WGS) entry which is preliminary data.</text>
</comment>
<organism evidence="1 2">
    <name type="scientific">Homoserinibacter gongjuensis</name>
    <dbReference type="NCBI Taxonomy" id="1162968"/>
    <lineage>
        <taxon>Bacteria</taxon>
        <taxon>Bacillati</taxon>
        <taxon>Actinomycetota</taxon>
        <taxon>Actinomycetes</taxon>
        <taxon>Micrococcales</taxon>
        <taxon>Microbacteriaceae</taxon>
        <taxon>Homoserinibacter</taxon>
    </lineage>
</organism>
<gene>
    <name evidence="1" type="ORF">GCM10025869_00200</name>
</gene>
<dbReference type="InterPro" id="IPR009057">
    <property type="entry name" value="Homeodomain-like_sf"/>
</dbReference>
<name>A0ABQ6JPJ6_9MICO</name>
<sequence length="49" mass="5606">MTAARGRDAPTKFDLRREATRRELLRLGVERFPIKGYAATTVEDIVRDS</sequence>
<evidence type="ECO:0000313" key="2">
    <source>
        <dbReference type="Proteomes" id="UP001157069"/>
    </source>
</evidence>
<dbReference type="Gene3D" id="1.10.10.60">
    <property type="entry name" value="Homeodomain-like"/>
    <property type="match status" value="1"/>
</dbReference>
<evidence type="ECO:0000313" key="1">
    <source>
        <dbReference type="EMBL" id="GMA89491.1"/>
    </source>
</evidence>
<dbReference type="RefSeq" id="WP_284296764.1">
    <property type="nucleotide sequence ID" value="NZ_BSVA01000001.1"/>
</dbReference>
<dbReference type="EMBL" id="BSVA01000001">
    <property type="protein sequence ID" value="GMA89491.1"/>
    <property type="molecule type" value="Genomic_DNA"/>
</dbReference>
<dbReference type="SUPFAM" id="SSF46689">
    <property type="entry name" value="Homeodomain-like"/>
    <property type="match status" value="1"/>
</dbReference>
<protein>
    <submittedName>
        <fullName evidence="1">Uncharacterized protein</fullName>
    </submittedName>
</protein>
<accession>A0ABQ6JPJ6</accession>